<gene>
    <name evidence="4" type="ORF">C7400_113184</name>
    <name evidence="5" type="ORF">SAMN05216550_11441</name>
</gene>
<evidence type="ECO:0000313" key="6">
    <source>
        <dbReference type="Proteomes" id="UP000183529"/>
    </source>
</evidence>
<evidence type="ECO:0000313" key="7">
    <source>
        <dbReference type="Proteomes" id="UP000247515"/>
    </source>
</evidence>
<evidence type="ECO:0000313" key="5">
    <source>
        <dbReference type="EMBL" id="SEK04332.1"/>
    </source>
</evidence>
<dbReference type="Pfam" id="PF00011">
    <property type="entry name" value="HSP20"/>
    <property type="match status" value="1"/>
</dbReference>
<comment type="similarity">
    <text evidence="1 2">Belongs to the small heat shock protein (HSP20) family.</text>
</comment>
<evidence type="ECO:0000259" key="3">
    <source>
        <dbReference type="PROSITE" id="PS01031"/>
    </source>
</evidence>
<evidence type="ECO:0000256" key="2">
    <source>
        <dbReference type="RuleBase" id="RU003616"/>
    </source>
</evidence>
<reference evidence="4 7" key="2">
    <citation type="submission" date="2018-05" db="EMBL/GenBank/DDBJ databases">
        <title>Genomic Encyclopedia of Type Strains, Phase IV (KMG-V): Genome sequencing to study the core and pangenomes of soil and plant-associated prokaryotes.</title>
        <authorList>
            <person name="Whitman W."/>
        </authorList>
    </citation>
    <scope>NUCLEOTIDE SEQUENCE [LARGE SCALE GENOMIC DNA]</scope>
    <source>
        <strain evidence="4 7">SIr-6563</strain>
    </source>
</reference>
<name>A0A1A5XMT4_9BURK</name>
<dbReference type="OrthoDB" id="9808910at2"/>
<dbReference type="InterPro" id="IPR008978">
    <property type="entry name" value="HSP20-like_chaperone"/>
</dbReference>
<reference evidence="5 6" key="1">
    <citation type="submission" date="2016-10" db="EMBL/GenBank/DDBJ databases">
        <authorList>
            <person name="Varghese N."/>
            <person name="Submissions S."/>
        </authorList>
    </citation>
    <scope>NUCLEOTIDE SEQUENCE [LARGE SCALE GENOMIC DNA]</scope>
    <source>
        <strain evidence="5 6">LMG 22274</strain>
    </source>
</reference>
<evidence type="ECO:0000313" key="4">
    <source>
        <dbReference type="EMBL" id="PXX14250.1"/>
    </source>
</evidence>
<keyword evidence="5" id="KW-0346">Stress response</keyword>
<dbReference type="RefSeq" id="WP_065057540.1">
    <property type="nucleotide sequence ID" value="NZ_CADFGN010000012.1"/>
</dbReference>
<dbReference type="PROSITE" id="PS01031">
    <property type="entry name" value="SHSP"/>
    <property type="match status" value="1"/>
</dbReference>
<protein>
    <submittedName>
        <fullName evidence="5">Heat shock protein Hsp20</fullName>
    </submittedName>
</protein>
<dbReference type="SUPFAM" id="SSF49764">
    <property type="entry name" value="HSP20-like chaperones"/>
    <property type="match status" value="1"/>
</dbReference>
<dbReference type="Proteomes" id="UP000183529">
    <property type="component" value="Unassembled WGS sequence"/>
</dbReference>
<comment type="caution">
    <text evidence="5">The sequence shown here is derived from an EMBL/GenBank/DDBJ whole genome shotgun (WGS) entry which is preliminary data.</text>
</comment>
<accession>A0A1A5XMT4</accession>
<keyword evidence="7" id="KW-1185">Reference proteome</keyword>
<dbReference type="CDD" id="cd06471">
    <property type="entry name" value="ACD_LpsHSP_like"/>
    <property type="match status" value="1"/>
</dbReference>
<evidence type="ECO:0000256" key="1">
    <source>
        <dbReference type="PROSITE-ProRule" id="PRU00285"/>
    </source>
</evidence>
<feature type="domain" description="SHSP" evidence="3">
    <location>
        <begin position="32"/>
        <end position="143"/>
    </location>
</feature>
<proteinExistence type="inferred from homology"/>
<sequence length="143" mass="15474">MSHISRHDPFSFDGVPDLFQGLFRPMRSAGASEGQAASIRIDVTENDAAYTVKAEMPGVAKQDIDVKIDGNLVAIAAKVERDAELKEGERVLRRERYSGSVSRSFTLAADVDEAQASASYNDGVLTLVLPKKAAGASRRLEIH</sequence>
<dbReference type="Proteomes" id="UP000247515">
    <property type="component" value="Unassembled WGS sequence"/>
</dbReference>
<dbReference type="EMBL" id="QJJV01000013">
    <property type="protein sequence ID" value="PXX14250.1"/>
    <property type="molecule type" value="Genomic_DNA"/>
</dbReference>
<dbReference type="InterPro" id="IPR031107">
    <property type="entry name" value="Small_HSP"/>
</dbReference>
<dbReference type="PANTHER" id="PTHR11527">
    <property type="entry name" value="HEAT-SHOCK PROTEIN 20 FAMILY MEMBER"/>
    <property type="match status" value="1"/>
</dbReference>
<organism evidence="5 6">
    <name type="scientific">Paraburkholderia tropica</name>
    <dbReference type="NCBI Taxonomy" id="92647"/>
    <lineage>
        <taxon>Bacteria</taxon>
        <taxon>Pseudomonadati</taxon>
        <taxon>Pseudomonadota</taxon>
        <taxon>Betaproteobacteria</taxon>
        <taxon>Burkholderiales</taxon>
        <taxon>Burkholderiaceae</taxon>
        <taxon>Paraburkholderia</taxon>
    </lineage>
</organism>
<dbReference type="GeneID" id="61303938"/>
<dbReference type="InterPro" id="IPR002068">
    <property type="entry name" value="A-crystallin/Hsp20_dom"/>
</dbReference>
<dbReference type="AlphaFoldDB" id="A0A1A5XMT4"/>
<dbReference type="EMBL" id="FNZM01000014">
    <property type="protein sequence ID" value="SEK04332.1"/>
    <property type="molecule type" value="Genomic_DNA"/>
</dbReference>
<dbReference type="Gene3D" id="2.60.40.790">
    <property type="match status" value="1"/>
</dbReference>